<name>A0A0L6VKH3_9BASI</name>
<keyword evidence="2" id="KW-1185">Reference proteome</keyword>
<proteinExistence type="predicted"/>
<dbReference type="EMBL" id="LAVV01005859">
    <property type="protein sequence ID" value="KNZ60630.1"/>
    <property type="molecule type" value="Genomic_DNA"/>
</dbReference>
<sequence>FYCSRPRHPSGNECRSFLALKIIYCSYTGMLYYLACRTGPDLTSAVSILSCHNQRPGINHWKEMLHVCNGQG</sequence>
<reference evidence="1 2" key="1">
    <citation type="submission" date="2015-08" db="EMBL/GenBank/DDBJ databases">
        <title>Next Generation Sequencing and Analysis of the Genome of Puccinia sorghi L Schw, the Causal Agent of Maize Common Rust.</title>
        <authorList>
            <person name="Rochi L."/>
            <person name="Burguener G."/>
            <person name="Darino M."/>
            <person name="Turjanski A."/>
            <person name="Kreff E."/>
            <person name="Dieguez M.J."/>
            <person name="Sacco F."/>
        </authorList>
    </citation>
    <scope>NUCLEOTIDE SEQUENCE [LARGE SCALE GENOMIC DNA]</scope>
    <source>
        <strain evidence="1 2">RO10H11247</strain>
    </source>
</reference>
<gene>
    <name evidence="1" type="ORF">VP01_15275g1</name>
</gene>
<dbReference type="VEuPathDB" id="FungiDB:VP01_15275g1"/>
<dbReference type="Proteomes" id="UP000037035">
    <property type="component" value="Unassembled WGS sequence"/>
</dbReference>
<protein>
    <submittedName>
        <fullName evidence="1">Uncharacterized protein</fullName>
    </submittedName>
</protein>
<feature type="non-terminal residue" evidence="1">
    <location>
        <position position="1"/>
    </location>
</feature>
<evidence type="ECO:0000313" key="2">
    <source>
        <dbReference type="Proteomes" id="UP000037035"/>
    </source>
</evidence>
<evidence type="ECO:0000313" key="1">
    <source>
        <dbReference type="EMBL" id="KNZ60630.1"/>
    </source>
</evidence>
<comment type="caution">
    <text evidence="1">The sequence shown here is derived from an EMBL/GenBank/DDBJ whole genome shotgun (WGS) entry which is preliminary data.</text>
</comment>
<dbReference type="OrthoDB" id="3344688at2759"/>
<accession>A0A0L6VKH3</accession>
<organism evidence="1 2">
    <name type="scientific">Puccinia sorghi</name>
    <dbReference type="NCBI Taxonomy" id="27349"/>
    <lineage>
        <taxon>Eukaryota</taxon>
        <taxon>Fungi</taxon>
        <taxon>Dikarya</taxon>
        <taxon>Basidiomycota</taxon>
        <taxon>Pucciniomycotina</taxon>
        <taxon>Pucciniomycetes</taxon>
        <taxon>Pucciniales</taxon>
        <taxon>Pucciniaceae</taxon>
        <taxon>Puccinia</taxon>
    </lineage>
</organism>
<dbReference type="AlphaFoldDB" id="A0A0L6VKH3"/>